<protein>
    <submittedName>
        <fullName evidence="2">Uncharacterized protein</fullName>
    </submittedName>
</protein>
<sequence>MFFLDILKKESPLSLRWCRALTIIICLCTLCTFFMVLIARLADEVPTIKVIYENKESIPAPSQINDCQILYNNDFDSTSNSLSCTKYLKHKLLVGENVRKRFKQNFAIDPNGCSGLIHNGSISLREADLIVLNLTLDRSDLNILMPFDSEYLTYSDPPQSIGILNLENIFIVSHYSNV</sequence>
<proteinExistence type="predicted"/>
<evidence type="ECO:0000256" key="1">
    <source>
        <dbReference type="SAM" id="Phobius"/>
    </source>
</evidence>
<keyword evidence="1" id="KW-0812">Transmembrane</keyword>
<accession>A0A397V465</accession>
<gene>
    <name evidence="2" type="ORF">C2G38_1512310</name>
</gene>
<reference evidence="2 3" key="1">
    <citation type="submission" date="2018-06" db="EMBL/GenBank/DDBJ databases">
        <title>Comparative genomics reveals the genomic features of Rhizophagus irregularis, R. cerebriforme, R. diaphanum and Gigaspora rosea, and their symbiotic lifestyle signature.</title>
        <authorList>
            <person name="Morin E."/>
            <person name="San Clemente H."/>
            <person name="Chen E.C.H."/>
            <person name="De La Providencia I."/>
            <person name="Hainaut M."/>
            <person name="Kuo A."/>
            <person name="Kohler A."/>
            <person name="Murat C."/>
            <person name="Tang N."/>
            <person name="Roy S."/>
            <person name="Loubradou J."/>
            <person name="Henrissat B."/>
            <person name="Grigoriev I.V."/>
            <person name="Corradi N."/>
            <person name="Roux C."/>
            <person name="Martin F.M."/>
        </authorList>
    </citation>
    <scope>NUCLEOTIDE SEQUENCE [LARGE SCALE GENOMIC DNA]</scope>
    <source>
        <strain evidence="2 3">DAOM 194757</strain>
    </source>
</reference>
<dbReference type="OrthoDB" id="2447101at2759"/>
<keyword evidence="1" id="KW-1133">Transmembrane helix</keyword>
<dbReference type="Proteomes" id="UP000266673">
    <property type="component" value="Unassembled WGS sequence"/>
</dbReference>
<comment type="caution">
    <text evidence="2">The sequence shown here is derived from an EMBL/GenBank/DDBJ whole genome shotgun (WGS) entry which is preliminary data.</text>
</comment>
<organism evidence="2 3">
    <name type="scientific">Gigaspora rosea</name>
    <dbReference type="NCBI Taxonomy" id="44941"/>
    <lineage>
        <taxon>Eukaryota</taxon>
        <taxon>Fungi</taxon>
        <taxon>Fungi incertae sedis</taxon>
        <taxon>Mucoromycota</taxon>
        <taxon>Glomeromycotina</taxon>
        <taxon>Glomeromycetes</taxon>
        <taxon>Diversisporales</taxon>
        <taxon>Gigasporaceae</taxon>
        <taxon>Gigaspora</taxon>
    </lineage>
</organism>
<dbReference type="EMBL" id="QKWP01000678">
    <property type="protein sequence ID" value="RIB16408.1"/>
    <property type="molecule type" value="Genomic_DNA"/>
</dbReference>
<keyword evidence="1" id="KW-0472">Membrane</keyword>
<evidence type="ECO:0000313" key="2">
    <source>
        <dbReference type="EMBL" id="RIB16408.1"/>
    </source>
</evidence>
<keyword evidence="3" id="KW-1185">Reference proteome</keyword>
<name>A0A397V465_9GLOM</name>
<dbReference type="AlphaFoldDB" id="A0A397V465"/>
<feature type="transmembrane region" description="Helical" evidence="1">
    <location>
        <begin position="20"/>
        <end position="39"/>
    </location>
</feature>
<evidence type="ECO:0000313" key="3">
    <source>
        <dbReference type="Proteomes" id="UP000266673"/>
    </source>
</evidence>